<organism evidence="7 8">
    <name type="scientific">Candidatus Gallimonas gallistercoris</name>
    <dbReference type="NCBI Taxonomy" id="2838602"/>
    <lineage>
        <taxon>Bacteria</taxon>
        <taxon>Bacillati</taxon>
        <taxon>Bacillota</taxon>
        <taxon>Clostridia</taxon>
        <taxon>Candidatus Gallimonas</taxon>
    </lineage>
</organism>
<dbReference type="PANTHER" id="PTHR21089">
    <property type="entry name" value="SHIKIMATE DEHYDROGENASE"/>
    <property type="match status" value="1"/>
</dbReference>
<evidence type="ECO:0000259" key="5">
    <source>
        <dbReference type="Pfam" id="PF01488"/>
    </source>
</evidence>
<evidence type="ECO:0000313" key="8">
    <source>
        <dbReference type="Proteomes" id="UP000824221"/>
    </source>
</evidence>
<protein>
    <recommendedName>
        <fullName evidence="2">shikimate dehydrogenase (NADP(+))</fullName>
        <ecNumber evidence="2">1.1.1.25</ecNumber>
    </recommendedName>
</protein>
<dbReference type="PANTHER" id="PTHR21089:SF1">
    <property type="entry name" value="BIFUNCTIONAL 3-DEHYDROQUINATE DEHYDRATASE_SHIKIMATE DEHYDROGENASE, CHLOROPLASTIC"/>
    <property type="match status" value="1"/>
</dbReference>
<sequence>MLKLAVIGKDVSESQSPAMHTFLLHALGEECSYEAVSIPPENFGERAEGLFEAYDAFNVTIPFKTDIMPYLKELKGDAKTFGAVNVVLSKSRTGYNTDGMGFLLMLENAGVQVRGKDVLVLGAGGAGRSCIKKLAEAGANVFAYERDEKRLHAVAEEFGCFTPLSEVEARRYDVIFNCTGIGMHKTVGMTPSVRTKAGEKPVGEELLSLCDTAVDLIYVPKESEFLRIARTFGKKTVEGGPMLFYQAYYGDCIYVGREPKAEEAKRLYEEYLKAQAD</sequence>
<dbReference type="EC" id="1.1.1.25" evidence="2"/>
<evidence type="ECO:0000256" key="3">
    <source>
        <dbReference type="ARBA" id="ARBA00023141"/>
    </source>
</evidence>
<comment type="catalytic activity">
    <reaction evidence="4">
        <text>shikimate + NADP(+) = 3-dehydroshikimate + NADPH + H(+)</text>
        <dbReference type="Rhea" id="RHEA:17737"/>
        <dbReference type="ChEBI" id="CHEBI:15378"/>
        <dbReference type="ChEBI" id="CHEBI:16630"/>
        <dbReference type="ChEBI" id="CHEBI:36208"/>
        <dbReference type="ChEBI" id="CHEBI:57783"/>
        <dbReference type="ChEBI" id="CHEBI:58349"/>
        <dbReference type="EC" id="1.1.1.25"/>
    </reaction>
</comment>
<dbReference type="Pfam" id="PF01488">
    <property type="entry name" value="Shikimate_DH"/>
    <property type="match status" value="1"/>
</dbReference>
<dbReference type="GO" id="GO:0019632">
    <property type="term" value="P:shikimate metabolic process"/>
    <property type="evidence" value="ECO:0007669"/>
    <property type="project" value="TreeGrafter"/>
</dbReference>
<evidence type="ECO:0000259" key="6">
    <source>
        <dbReference type="Pfam" id="PF08501"/>
    </source>
</evidence>
<evidence type="ECO:0000256" key="4">
    <source>
        <dbReference type="ARBA" id="ARBA00049442"/>
    </source>
</evidence>
<dbReference type="Proteomes" id="UP000824221">
    <property type="component" value="Unassembled WGS sequence"/>
</dbReference>
<dbReference type="GO" id="GO:0009073">
    <property type="term" value="P:aromatic amino acid family biosynthetic process"/>
    <property type="evidence" value="ECO:0007669"/>
    <property type="project" value="UniProtKB-KW"/>
</dbReference>
<dbReference type="Pfam" id="PF08501">
    <property type="entry name" value="Shikimate_dh_N"/>
    <property type="match status" value="1"/>
</dbReference>
<dbReference type="AlphaFoldDB" id="A0A9D2KFN5"/>
<evidence type="ECO:0000256" key="1">
    <source>
        <dbReference type="ARBA" id="ARBA00004871"/>
    </source>
</evidence>
<keyword evidence="3" id="KW-0028">Amino-acid biosynthesis</keyword>
<dbReference type="Gene3D" id="3.40.50.720">
    <property type="entry name" value="NAD(P)-binding Rossmann-like Domain"/>
    <property type="match status" value="1"/>
</dbReference>
<comment type="pathway">
    <text evidence="1">Metabolic intermediate biosynthesis; chorismate biosynthesis; chorismate from D-erythrose 4-phosphate and phosphoenolpyruvate: step 4/7.</text>
</comment>
<comment type="caution">
    <text evidence="7">The sequence shown here is derived from an EMBL/GenBank/DDBJ whole genome shotgun (WGS) entry which is preliminary data.</text>
</comment>
<dbReference type="InterPro" id="IPR022893">
    <property type="entry name" value="Shikimate_DH_fam"/>
</dbReference>
<dbReference type="GO" id="GO:0005829">
    <property type="term" value="C:cytosol"/>
    <property type="evidence" value="ECO:0007669"/>
    <property type="project" value="TreeGrafter"/>
</dbReference>
<evidence type="ECO:0000313" key="7">
    <source>
        <dbReference type="EMBL" id="HJA02012.1"/>
    </source>
</evidence>
<dbReference type="InterPro" id="IPR006151">
    <property type="entry name" value="Shikm_DH/Glu-tRNA_Rdtase"/>
</dbReference>
<dbReference type="InterPro" id="IPR046346">
    <property type="entry name" value="Aminoacid_DH-like_N_sf"/>
</dbReference>
<dbReference type="SUPFAM" id="SSF51735">
    <property type="entry name" value="NAD(P)-binding Rossmann-fold domains"/>
    <property type="match status" value="1"/>
</dbReference>
<dbReference type="GO" id="GO:0004764">
    <property type="term" value="F:shikimate 3-dehydrogenase (NADP+) activity"/>
    <property type="evidence" value="ECO:0007669"/>
    <property type="project" value="UniProtKB-EC"/>
</dbReference>
<dbReference type="EMBL" id="DXAJ01000025">
    <property type="protein sequence ID" value="HJA02012.1"/>
    <property type="molecule type" value="Genomic_DNA"/>
</dbReference>
<dbReference type="GO" id="GO:0009423">
    <property type="term" value="P:chorismate biosynthetic process"/>
    <property type="evidence" value="ECO:0007669"/>
    <property type="project" value="TreeGrafter"/>
</dbReference>
<evidence type="ECO:0000256" key="2">
    <source>
        <dbReference type="ARBA" id="ARBA00012962"/>
    </source>
</evidence>
<feature type="domain" description="Shikimate dehydrogenase substrate binding N-terminal" evidence="6">
    <location>
        <begin position="6"/>
        <end position="87"/>
    </location>
</feature>
<dbReference type="GO" id="GO:0050661">
    <property type="term" value="F:NADP binding"/>
    <property type="evidence" value="ECO:0007669"/>
    <property type="project" value="TreeGrafter"/>
</dbReference>
<dbReference type="CDD" id="cd01065">
    <property type="entry name" value="NAD_bind_Shikimate_DH"/>
    <property type="match status" value="1"/>
</dbReference>
<accession>A0A9D2KFN5</accession>
<reference evidence="7" key="1">
    <citation type="journal article" date="2021" name="PeerJ">
        <title>Extensive microbial diversity within the chicken gut microbiome revealed by metagenomics and culture.</title>
        <authorList>
            <person name="Gilroy R."/>
            <person name="Ravi A."/>
            <person name="Getino M."/>
            <person name="Pursley I."/>
            <person name="Horton D.L."/>
            <person name="Alikhan N.F."/>
            <person name="Baker D."/>
            <person name="Gharbi K."/>
            <person name="Hall N."/>
            <person name="Watson M."/>
            <person name="Adriaenssens E.M."/>
            <person name="Foster-Nyarko E."/>
            <person name="Jarju S."/>
            <person name="Secka A."/>
            <person name="Antonio M."/>
            <person name="Oren A."/>
            <person name="Chaudhuri R.R."/>
            <person name="La Ragione R."/>
            <person name="Hildebrand F."/>
            <person name="Pallen M.J."/>
        </authorList>
    </citation>
    <scope>NUCLEOTIDE SEQUENCE</scope>
    <source>
        <strain evidence="7">CHK156-179</strain>
    </source>
</reference>
<dbReference type="Gene3D" id="3.40.50.10860">
    <property type="entry name" value="Leucine Dehydrogenase, chain A, domain 1"/>
    <property type="match status" value="1"/>
</dbReference>
<dbReference type="SUPFAM" id="SSF53223">
    <property type="entry name" value="Aminoacid dehydrogenase-like, N-terminal domain"/>
    <property type="match status" value="1"/>
</dbReference>
<reference evidence="7" key="2">
    <citation type="submission" date="2021-04" db="EMBL/GenBank/DDBJ databases">
        <authorList>
            <person name="Gilroy R."/>
        </authorList>
    </citation>
    <scope>NUCLEOTIDE SEQUENCE</scope>
    <source>
        <strain evidence="7">CHK156-179</strain>
    </source>
</reference>
<dbReference type="InterPro" id="IPR013708">
    <property type="entry name" value="Shikimate_DH-bd_N"/>
</dbReference>
<name>A0A9D2KFN5_9FIRM</name>
<dbReference type="InterPro" id="IPR036291">
    <property type="entry name" value="NAD(P)-bd_dom_sf"/>
</dbReference>
<feature type="domain" description="Quinate/shikimate 5-dehydrogenase/glutamyl-tRNA reductase" evidence="5">
    <location>
        <begin position="112"/>
        <end position="180"/>
    </location>
</feature>
<proteinExistence type="predicted"/>
<gene>
    <name evidence="7" type="ORF">H9797_01335</name>
</gene>
<keyword evidence="3" id="KW-0057">Aromatic amino acid biosynthesis</keyword>